<name>A0ABQ9D3E9_9PASS</name>
<reference evidence="2" key="1">
    <citation type="submission" date="2019-10" db="EMBL/GenBank/DDBJ databases">
        <authorList>
            <person name="Soares A.E.R."/>
            <person name="Aleixo A."/>
            <person name="Schneider P."/>
            <person name="Miyaki C.Y."/>
            <person name="Schneider M.P."/>
            <person name="Mello C."/>
            <person name="Vasconcelos A.T.R."/>
        </authorList>
    </citation>
    <scope>NUCLEOTIDE SEQUENCE</scope>
    <source>
        <tissue evidence="2">Muscle</tissue>
    </source>
</reference>
<comment type="caution">
    <text evidence="2">The sequence shown here is derived from an EMBL/GenBank/DDBJ whole genome shotgun (WGS) entry which is preliminary data.</text>
</comment>
<evidence type="ECO:0000313" key="3">
    <source>
        <dbReference type="Proteomes" id="UP001145742"/>
    </source>
</evidence>
<sequence>MGSSSPSRAKPSLPAGWRDNIAGQKQSKRFLESIRDNLLTQLMEDTTKRSALLDLILANKRRLIGDVKVEGSLDCSGHENGVEHPERREQGKNRITTLDFREHFSLLKGGKKDRPKKGGSNSRITSFKLKSSPP</sequence>
<feature type="region of interest" description="Disordered" evidence="1">
    <location>
        <begin position="74"/>
        <end position="134"/>
    </location>
</feature>
<proteinExistence type="predicted"/>
<protein>
    <submittedName>
        <fullName evidence="2">Dtw domain-containing protein 2</fullName>
    </submittedName>
</protein>
<feature type="compositionally biased region" description="Polar residues" evidence="1">
    <location>
        <begin position="120"/>
        <end position="134"/>
    </location>
</feature>
<accession>A0ABQ9D3E9</accession>
<feature type="region of interest" description="Disordered" evidence="1">
    <location>
        <begin position="1"/>
        <end position="21"/>
    </location>
</feature>
<keyword evidence="3" id="KW-1185">Reference proteome</keyword>
<dbReference type="Proteomes" id="UP001145742">
    <property type="component" value="Unassembled WGS sequence"/>
</dbReference>
<evidence type="ECO:0000256" key="1">
    <source>
        <dbReference type="SAM" id="MobiDB-lite"/>
    </source>
</evidence>
<gene>
    <name evidence="2" type="ORF">WISP_102607</name>
</gene>
<evidence type="ECO:0000313" key="2">
    <source>
        <dbReference type="EMBL" id="KAJ7411388.1"/>
    </source>
</evidence>
<organism evidence="2 3">
    <name type="scientific">Willisornis vidua</name>
    <name type="common">Xingu scale-backed antbird</name>
    <dbReference type="NCBI Taxonomy" id="1566151"/>
    <lineage>
        <taxon>Eukaryota</taxon>
        <taxon>Metazoa</taxon>
        <taxon>Chordata</taxon>
        <taxon>Craniata</taxon>
        <taxon>Vertebrata</taxon>
        <taxon>Euteleostomi</taxon>
        <taxon>Archelosauria</taxon>
        <taxon>Archosauria</taxon>
        <taxon>Dinosauria</taxon>
        <taxon>Saurischia</taxon>
        <taxon>Theropoda</taxon>
        <taxon>Coelurosauria</taxon>
        <taxon>Aves</taxon>
        <taxon>Neognathae</taxon>
        <taxon>Neoaves</taxon>
        <taxon>Telluraves</taxon>
        <taxon>Australaves</taxon>
        <taxon>Passeriformes</taxon>
        <taxon>Thamnophilidae</taxon>
        <taxon>Willisornis</taxon>
    </lineage>
</organism>
<feature type="compositionally biased region" description="Basic and acidic residues" evidence="1">
    <location>
        <begin position="74"/>
        <end position="92"/>
    </location>
</feature>
<dbReference type="EMBL" id="WHWB01034322">
    <property type="protein sequence ID" value="KAJ7411388.1"/>
    <property type="molecule type" value="Genomic_DNA"/>
</dbReference>